<dbReference type="EMBL" id="BMAW01022422">
    <property type="protein sequence ID" value="GFT77762.1"/>
    <property type="molecule type" value="Genomic_DNA"/>
</dbReference>
<gene>
    <name evidence="1" type="ORF">NPIL_474741</name>
</gene>
<organism evidence="1 2">
    <name type="scientific">Nephila pilipes</name>
    <name type="common">Giant wood spider</name>
    <name type="synonym">Nephila maculata</name>
    <dbReference type="NCBI Taxonomy" id="299642"/>
    <lineage>
        <taxon>Eukaryota</taxon>
        <taxon>Metazoa</taxon>
        <taxon>Ecdysozoa</taxon>
        <taxon>Arthropoda</taxon>
        <taxon>Chelicerata</taxon>
        <taxon>Arachnida</taxon>
        <taxon>Araneae</taxon>
        <taxon>Araneomorphae</taxon>
        <taxon>Entelegynae</taxon>
        <taxon>Araneoidea</taxon>
        <taxon>Nephilidae</taxon>
        <taxon>Nephila</taxon>
    </lineage>
</organism>
<dbReference type="AlphaFoldDB" id="A0A8X6U0P5"/>
<reference evidence="1" key="1">
    <citation type="submission" date="2020-08" db="EMBL/GenBank/DDBJ databases">
        <title>Multicomponent nature underlies the extraordinary mechanical properties of spider dragline silk.</title>
        <authorList>
            <person name="Kono N."/>
            <person name="Nakamura H."/>
            <person name="Mori M."/>
            <person name="Yoshida Y."/>
            <person name="Ohtoshi R."/>
            <person name="Malay A.D."/>
            <person name="Moran D.A.P."/>
            <person name="Tomita M."/>
            <person name="Numata K."/>
            <person name="Arakawa K."/>
        </authorList>
    </citation>
    <scope>NUCLEOTIDE SEQUENCE</scope>
</reference>
<sequence>MRSENKLLGKVLGPQEGERNSAMVLAILSWSSMVSFIPVDGLSNSLTSLTIVADQMHSYMTILILRILAFFKKVMSHNVKICHASFEEHEEEF</sequence>
<evidence type="ECO:0000313" key="2">
    <source>
        <dbReference type="Proteomes" id="UP000887013"/>
    </source>
</evidence>
<keyword evidence="2" id="KW-1185">Reference proteome</keyword>
<comment type="caution">
    <text evidence="1">The sequence shown here is derived from an EMBL/GenBank/DDBJ whole genome shotgun (WGS) entry which is preliminary data.</text>
</comment>
<protein>
    <submittedName>
        <fullName evidence="1">Uncharacterized protein</fullName>
    </submittedName>
</protein>
<proteinExistence type="predicted"/>
<accession>A0A8X6U0P5</accession>
<evidence type="ECO:0000313" key="1">
    <source>
        <dbReference type="EMBL" id="GFT77762.1"/>
    </source>
</evidence>
<dbReference type="Proteomes" id="UP000887013">
    <property type="component" value="Unassembled WGS sequence"/>
</dbReference>
<name>A0A8X6U0P5_NEPPI</name>